<evidence type="ECO:0000256" key="1">
    <source>
        <dbReference type="SAM" id="Phobius"/>
    </source>
</evidence>
<evidence type="ECO:0000313" key="2">
    <source>
        <dbReference type="EMBL" id="OGK23683.1"/>
    </source>
</evidence>
<keyword evidence="1" id="KW-0812">Transmembrane</keyword>
<protein>
    <submittedName>
        <fullName evidence="2">Uncharacterized protein</fullName>
    </submittedName>
</protein>
<evidence type="ECO:0000313" key="3">
    <source>
        <dbReference type="Proteomes" id="UP000177913"/>
    </source>
</evidence>
<reference evidence="2 3" key="1">
    <citation type="journal article" date="2016" name="Nat. Commun.">
        <title>Thousands of microbial genomes shed light on interconnected biogeochemical processes in an aquifer system.</title>
        <authorList>
            <person name="Anantharaman K."/>
            <person name="Brown C.T."/>
            <person name="Hug L.A."/>
            <person name="Sharon I."/>
            <person name="Castelle C.J."/>
            <person name="Probst A.J."/>
            <person name="Thomas B.C."/>
            <person name="Singh A."/>
            <person name="Wilkins M.J."/>
            <person name="Karaoz U."/>
            <person name="Brodie E.L."/>
            <person name="Williams K.H."/>
            <person name="Hubbard S.S."/>
            <person name="Banfield J.F."/>
        </authorList>
    </citation>
    <scope>NUCLEOTIDE SEQUENCE [LARGE SCALE GENOMIC DNA]</scope>
</reference>
<feature type="transmembrane region" description="Helical" evidence="1">
    <location>
        <begin position="6"/>
        <end position="25"/>
    </location>
</feature>
<sequence>MKKVYIYILILSLFLVVVASVYYFLSRSKPPNEPPITPIPTIIIPTIQDLGPTLTQDEKEQLESDKEFGRWTKEIYDTYPWYDKLPLRTQKYFVYYDIYERKFIADIYLSGQQDAIKNEVLTQLKNIGINTNQYEVVWVIK</sequence>
<dbReference type="Proteomes" id="UP000177913">
    <property type="component" value="Unassembled WGS sequence"/>
</dbReference>
<dbReference type="AlphaFoldDB" id="A0A1F7GXV4"/>
<dbReference type="EMBL" id="MFZO01000044">
    <property type="protein sequence ID" value="OGK23683.1"/>
    <property type="molecule type" value="Genomic_DNA"/>
</dbReference>
<gene>
    <name evidence="2" type="ORF">A3C25_01025</name>
</gene>
<proteinExistence type="predicted"/>
<name>A0A1F7GXV4_9BACT</name>
<organism evidence="2 3">
    <name type="scientific">Candidatus Roizmanbacteria bacterium RIFCSPHIGHO2_02_FULL_38_11</name>
    <dbReference type="NCBI Taxonomy" id="1802039"/>
    <lineage>
        <taxon>Bacteria</taxon>
        <taxon>Candidatus Roizmaniibacteriota</taxon>
    </lineage>
</organism>
<keyword evidence="1" id="KW-0472">Membrane</keyword>
<keyword evidence="1" id="KW-1133">Transmembrane helix</keyword>
<accession>A0A1F7GXV4</accession>
<comment type="caution">
    <text evidence="2">The sequence shown here is derived from an EMBL/GenBank/DDBJ whole genome shotgun (WGS) entry which is preliminary data.</text>
</comment>